<gene>
    <name evidence="1" type="ORF">VNI00_005227</name>
</gene>
<sequence>MPLSAEDKAVLLDVAVPSHQEFFCRLVDGYPRHNGLLCSISGSPNPYSWYDELFLLRNIAEFPMSVQLMEPDLHLLTARFRACVATVANTLVSVIRDDETRSVVAAALSCSPGEPGLEKDFSCLSTQQLWCAEVVRLEGFLLGYHDVGQRETPLARRDQETLDWLRGDLARFLGVQVVTGDELYELADSVATYNRA</sequence>
<proteinExistence type="predicted"/>
<organism evidence="1 2">
    <name type="scientific">Paramarasmius palmivorus</name>
    <dbReference type="NCBI Taxonomy" id="297713"/>
    <lineage>
        <taxon>Eukaryota</taxon>
        <taxon>Fungi</taxon>
        <taxon>Dikarya</taxon>
        <taxon>Basidiomycota</taxon>
        <taxon>Agaricomycotina</taxon>
        <taxon>Agaricomycetes</taxon>
        <taxon>Agaricomycetidae</taxon>
        <taxon>Agaricales</taxon>
        <taxon>Marasmiineae</taxon>
        <taxon>Marasmiaceae</taxon>
        <taxon>Paramarasmius</taxon>
    </lineage>
</organism>
<accession>A0AAW0DIW8</accession>
<dbReference type="EMBL" id="JAYKXP010000014">
    <property type="protein sequence ID" value="KAK7051115.1"/>
    <property type="molecule type" value="Genomic_DNA"/>
</dbReference>
<evidence type="ECO:0000313" key="1">
    <source>
        <dbReference type="EMBL" id="KAK7051115.1"/>
    </source>
</evidence>
<name>A0AAW0DIW8_9AGAR</name>
<dbReference type="Proteomes" id="UP001383192">
    <property type="component" value="Unassembled WGS sequence"/>
</dbReference>
<evidence type="ECO:0000313" key="2">
    <source>
        <dbReference type="Proteomes" id="UP001383192"/>
    </source>
</evidence>
<protein>
    <submittedName>
        <fullName evidence="1">Uncharacterized protein</fullName>
    </submittedName>
</protein>
<comment type="caution">
    <text evidence="1">The sequence shown here is derived from an EMBL/GenBank/DDBJ whole genome shotgun (WGS) entry which is preliminary data.</text>
</comment>
<dbReference type="AlphaFoldDB" id="A0AAW0DIW8"/>
<reference evidence="1 2" key="1">
    <citation type="submission" date="2024-01" db="EMBL/GenBank/DDBJ databases">
        <title>A draft genome for a cacao thread blight-causing isolate of Paramarasmius palmivorus.</title>
        <authorList>
            <person name="Baruah I.K."/>
            <person name="Bukari Y."/>
            <person name="Amoako-Attah I."/>
            <person name="Meinhardt L.W."/>
            <person name="Bailey B.A."/>
            <person name="Cohen S.P."/>
        </authorList>
    </citation>
    <scope>NUCLEOTIDE SEQUENCE [LARGE SCALE GENOMIC DNA]</scope>
    <source>
        <strain evidence="1 2">GH-12</strain>
    </source>
</reference>
<keyword evidence="2" id="KW-1185">Reference proteome</keyword>